<sequence length="230" mass="23856">MLAAACAATVGLATISTPAGAAAAVPEEVDAHLRAWWTTYDVPADVQGHLLAALSAGETWDSLAGAAPTSREVLQGKRSTTTVLTFADGSITVTEVQKPDRTPAASIRTVAVDGCRTTVGGSGYRNYYDCQAHADTGVIAMGFYISYTLAQGGPDQIIEVHSPYLATTGGTASPNPPTLAIRKKLQNSSGSAWANATTQFTGYGSGGSKSVDFRALVGNDTAWTRWEAKP</sequence>
<keyword evidence="3" id="KW-1185">Reference proteome</keyword>
<gene>
    <name evidence="2" type="ORF">CTKZ_02860</name>
</gene>
<evidence type="ECO:0000256" key="1">
    <source>
        <dbReference type="SAM" id="SignalP"/>
    </source>
</evidence>
<dbReference type="Proteomes" id="UP000288246">
    <property type="component" value="Unassembled WGS sequence"/>
</dbReference>
<proteinExistence type="predicted"/>
<dbReference type="AlphaFoldDB" id="A0A401UVX2"/>
<name>A0A401UVX2_9CELL</name>
<evidence type="ECO:0000313" key="3">
    <source>
        <dbReference type="Proteomes" id="UP000288246"/>
    </source>
</evidence>
<feature type="chain" id="PRO_5019365452" evidence="1">
    <location>
        <begin position="22"/>
        <end position="230"/>
    </location>
</feature>
<dbReference type="EMBL" id="BHYL01000025">
    <property type="protein sequence ID" value="GCD18724.1"/>
    <property type="molecule type" value="Genomic_DNA"/>
</dbReference>
<feature type="signal peptide" evidence="1">
    <location>
        <begin position="1"/>
        <end position="21"/>
    </location>
</feature>
<comment type="caution">
    <text evidence="2">The sequence shown here is derived from an EMBL/GenBank/DDBJ whole genome shotgun (WGS) entry which is preliminary data.</text>
</comment>
<dbReference type="OrthoDB" id="5110393at2"/>
<keyword evidence="1" id="KW-0732">Signal</keyword>
<protein>
    <submittedName>
        <fullName evidence="2">Uncharacterized protein</fullName>
    </submittedName>
</protein>
<evidence type="ECO:0000313" key="2">
    <source>
        <dbReference type="EMBL" id="GCD18724.1"/>
    </source>
</evidence>
<reference evidence="2 3" key="1">
    <citation type="submission" date="2018-11" db="EMBL/GenBank/DDBJ databases">
        <title>Draft genome sequence of Cellulomonas takizawaensis strain TKZ-21.</title>
        <authorList>
            <person name="Yamamura H."/>
            <person name="Hayashi T."/>
            <person name="Hamada M."/>
            <person name="Serisawa Y."/>
            <person name="Matsuyama K."/>
            <person name="Nakagawa Y."/>
            <person name="Otoguro M."/>
            <person name="Yanagida F."/>
            <person name="Hayakawa M."/>
        </authorList>
    </citation>
    <scope>NUCLEOTIDE SEQUENCE [LARGE SCALE GENOMIC DNA]</scope>
    <source>
        <strain evidence="2 3">TKZ-21</strain>
    </source>
</reference>
<dbReference type="RefSeq" id="WP_124341281.1">
    <property type="nucleotide sequence ID" value="NZ_BHYL01000025.1"/>
</dbReference>
<organism evidence="2 3">
    <name type="scientific">Cellulomonas algicola</name>
    <dbReference type="NCBI Taxonomy" id="2071633"/>
    <lineage>
        <taxon>Bacteria</taxon>
        <taxon>Bacillati</taxon>
        <taxon>Actinomycetota</taxon>
        <taxon>Actinomycetes</taxon>
        <taxon>Micrococcales</taxon>
        <taxon>Cellulomonadaceae</taxon>
        <taxon>Cellulomonas</taxon>
    </lineage>
</organism>
<accession>A0A401UVX2</accession>